<keyword evidence="2" id="KW-0808">Transferase</keyword>
<dbReference type="InterPro" id="IPR026888">
    <property type="entry name" value="AcetylCoA_hyd_C"/>
</dbReference>
<evidence type="ECO:0000256" key="2">
    <source>
        <dbReference type="ARBA" id="ARBA00022679"/>
    </source>
</evidence>
<dbReference type="Gene3D" id="3.40.1080.10">
    <property type="entry name" value="Glutaconate Coenzyme A-transferase"/>
    <property type="match status" value="1"/>
</dbReference>
<dbReference type="GO" id="GO:0016787">
    <property type="term" value="F:hydrolase activity"/>
    <property type="evidence" value="ECO:0007669"/>
    <property type="project" value="UniProtKB-KW"/>
</dbReference>
<dbReference type="EMBL" id="FNGS01000005">
    <property type="protein sequence ID" value="SDM22088.1"/>
    <property type="molecule type" value="Genomic_DNA"/>
</dbReference>
<evidence type="ECO:0000259" key="4">
    <source>
        <dbReference type="Pfam" id="PF13336"/>
    </source>
</evidence>
<name>A0A1G9RFQ9_9BACT</name>
<dbReference type="InterPro" id="IPR046433">
    <property type="entry name" value="ActCoA_hydro"/>
</dbReference>
<evidence type="ECO:0000313" key="6">
    <source>
        <dbReference type="Proteomes" id="UP000198901"/>
    </source>
</evidence>
<protein>
    <submittedName>
        <fullName evidence="5">Acyl-CoA hydrolase</fullName>
    </submittedName>
</protein>
<keyword evidence="5" id="KW-0378">Hydrolase</keyword>
<evidence type="ECO:0000259" key="3">
    <source>
        <dbReference type="Pfam" id="PF02550"/>
    </source>
</evidence>
<dbReference type="InterPro" id="IPR038460">
    <property type="entry name" value="AcetylCoA_hyd_C_sf"/>
</dbReference>
<dbReference type="GO" id="GO:0006083">
    <property type="term" value="P:acetate metabolic process"/>
    <property type="evidence" value="ECO:0007669"/>
    <property type="project" value="InterPro"/>
</dbReference>
<dbReference type="AlphaFoldDB" id="A0A1G9RFQ9"/>
<dbReference type="Proteomes" id="UP000198901">
    <property type="component" value="Unassembled WGS sequence"/>
</dbReference>
<dbReference type="STRING" id="563176.SAMN04488090_2880"/>
<gene>
    <name evidence="5" type="ORF">SAMN04488090_2880</name>
</gene>
<proteinExistence type="inferred from homology"/>
<comment type="similarity">
    <text evidence="1">Belongs to the acetyl-CoA hydrolase/transferase family.</text>
</comment>
<evidence type="ECO:0000256" key="1">
    <source>
        <dbReference type="ARBA" id="ARBA00009632"/>
    </source>
</evidence>
<dbReference type="Gene3D" id="3.40.1080.20">
    <property type="entry name" value="Acetyl-CoA hydrolase/transferase C-terminal domain"/>
    <property type="match status" value="1"/>
</dbReference>
<dbReference type="GO" id="GO:0008775">
    <property type="term" value="F:acetate CoA-transferase activity"/>
    <property type="evidence" value="ECO:0007669"/>
    <property type="project" value="InterPro"/>
</dbReference>
<accession>A0A1G9RFQ9</accession>
<dbReference type="Gene3D" id="3.30.750.70">
    <property type="entry name" value="4-hydroxybutyrate coenzyme like domains"/>
    <property type="match status" value="1"/>
</dbReference>
<dbReference type="Pfam" id="PF13336">
    <property type="entry name" value="AcetylCoA_hyd_C"/>
    <property type="match status" value="1"/>
</dbReference>
<feature type="domain" description="Acetyl-CoA hydrolase/transferase C-terminal" evidence="4">
    <location>
        <begin position="277"/>
        <end position="429"/>
    </location>
</feature>
<organism evidence="5 6">
    <name type="scientific">Siphonobacter aquaeclarae</name>
    <dbReference type="NCBI Taxonomy" id="563176"/>
    <lineage>
        <taxon>Bacteria</taxon>
        <taxon>Pseudomonadati</taxon>
        <taxon>Bacteroidota</taxon>
        <taxon>Cytophagia</taxon>
        <taxon>Cytophagales</taxon>
        <taxon>Cytophagaceae</taxon>
        <taxon>Siphonobacter</taxon>
    </lineage>
</organism>
<dbReference type="PANTHER" id="PTHR21432">
    <property type="entry name" value="ACETYL-COA HYDROLASE-RELATED"/>
    <property type="match status" value="1"/>
</dbReference>
<dbReference type="InterPro" id="IPR003702">
    <property type="entry name" value="ActCoA_hydro_N"/>
</dbReference>
<sequence>MGNFVSSDSHTMIRYISAAEAVQQISSHERVFIQAAAATPMPLIQALADRAGEITGVHTIHMHLEGETFPLVEPGVRQSFHPNAIFIGTSLRAAIADGHAQYLPIFLSEVPALFRKRIWPVDAALIQVSPPDQHGFCSLGTSVDITRAAVESARKVIALVNPQMPRSHGDGLVHIRQFTAMVYGEQPLYEHELTEPTEIESAIGRNVAALVDDGACIQMGIGGIPNAVLQYLTNHRNLGVHTEMFSDGLLPLVESGVVTGRNKRVHPGKIVSAFAVGSRKLYDFIDDNPGVAMLDIGYVNDTSVIRKNPKVTAINSAIEIDLTGQVCADSIGTRMYSGVGGQMDFIRGATLSDEGKAIIAIPSVTARGESKIVPMLKQGAGVVTTRAHIRYVVTEHGIADLYGKNLAERAAALIRIAHPDHQETLEREAFHRFRQHAFAL</sequence>
<reference evidence="5 6" key="1">
    <citation type="submission" date="2016-10" db="EMBL/GenBank/DDBJ databases">
        <authorList>
            <person name="de Groot N.N."/>
        </authorList>
    </citation>
    <scope>NUCLEOTIDE SEQUENCE [LARGE SCALE GENOMIC DNA]</scope>
    <source>
        <strain evidence="5 6">DSM 21668</strain>
    </source>
</reference>
<evidence type="ECO:0000313" key="5">
    <source>
        <dbReference type="EMBL" id="SDM22088.1"/>
    </source>
</evidence>
<dbReference type="SUPFAM" id="SSF100950">
    <property type="entry name" value="NagB/RpiA/CoA transferase-like"/>
    <property type="match status" value="2"/>
</dbReference>
<feature type="domain" description="Acetyl-CoA hydrolase/transferase N-terminal" evidence="3">
    <location>
        <begin position="20"/>
        <end position="177"/>
    </location>
</feature>
<dbReference type="Pfam" id="PF02550">
    <property type="entry name" value="AcetylCoA_hydro"/>
    <property type="match status" value="1"/>
</dbReference>
<keyword evidence="6" id="KW-1185">Reference proteome</keyword>
<dbReference type="InterPro" id="IPR037171">
    <property type="entry name" value="NagB/RpiA_transferase-like"/>
</dbReference>
<dbReference type="PANTHER" id="PTHR21432:SF20">
    <property type="entry name" value="ACETYL-COA HYDROLASE"/>
    <property type="match status" value="1"/>
</dbReference>